<feature type="compositionally biased region" description="Low complexity" evidence="1">
    <location>
        <begin position="145"/>
        <end position="174"/>
    </location>
</feature>
<reference evidence="3 4" key="2">
    <citation type="submission" date="2018-11" db="EMBL/GenBank/DDBJ databases">
        <authorList>
            <consortium name="Pathogen Informatics"/>
        </authorList>
    </citation>
    <scope>NUCLEOTIDE SEQUENCE [LARGE SCALE GENOMIC DNA]</scope>
    <source>
        <strain evidence="3">Dakar</strain>
        <strain evidence="4">Dakar, Senegal</strain>
    </source>
</reference>
<dbReference type="AlphaFoldDB" id="A0A183JGJ4"/>
<name>A0A183JGJ4_9TREM</name>
<organism evidence="5">
    <name type="scientific">Schistosoma curassoni</name>
    <dbReference type="NCBI Taxonomy" id="6186"/>
    <lineage>
        <taxon>Eukaryota</taxon>
        <taxon>Metazoa</taxon>
        <taxon>Spiralia</taxon>
        <taxon>Lophotrochozoa</taxon>
        <taxon>Platyhelminthes</taxon>
        <taxon>Trematoda</taxon>
        <taxon>Digenea</taxon>
        <taxon>Strigeidida</taxon>
        <taxon>Schistosomatoidea</taxon>
        <taxon>Schistosomatidae</taxon>
        <taxon>Schistosoma</taxon>
    </lineage>
</organism>
<evidence type="ECO:0000313" key="3">
    <source>
        <dbReference type="EMBL" id="VDO70181.1"/>
    </source>
</evidence>
<protein>
    <submittedName>
        <fullName evidence="5">FH2 domain-containing protein</fullName>
    </submittedName>
</protein>
<sequence>MTQQFDPETFGKQSKICEFIEQSNKELNDVQKQVEKLQELEIKCAQYFCECPTQFRITECLQTFSLFFEKMKSTEQEIKEFEQMNKERLERSNKNDTLNQANTKYNHKNSRIAEDKPKSSHDDHNTMMNLISNNPRVVHNRSRSRSNASKLNFSNSSNSLSKFTKENNNLNKNKGNTDELNIVSKPTISHSTSVFEHLSTNTNKKHNNIRIRSRQSVGQHRMNTKFQIINNEFERERRPWSQIENQSINSPKNEINQQLDESKANQSSDEETVYRLNERIKRLTLKFNKS</sequence>
<feature type="compositionally biased region" description="Polar residues" evidence="1">
    <location>
        <begin position="242"/>
        <end position="267"/>
    </location>
</feature>
<dbReference type="InterPro" id="IPR042201">
    <property type="entry name" value="FH2_Formin_sf"/>
</dbReference>
<feature type="compositionally biased region" description="Basic and acidic residues" evidence="1">
    <location>
        <begin position="111"/>
        <end position="125"/>
    </location>
</feature>
<feature type="region of interest" description="Disordered" evidence="1">
    <location>
        <begin position="240"/>
        <end position="270"/>
    </location>
</feature>
<evidence type="ECO:0000313" key="5">
    <source>
        <dbReference type="WBParaSite" id="SCUD_0000181501-mRNA-1"/>
    </source>
</evidence>
<reference evidence="5" key="1">
    <citation type="submission" date="2016-06" db="UniProtKB">
        <authorList>
            <consortium name="WormBaseParasite"/>
        </authorList>
    </citation>
    <scope>IDENTIFICATION</scope>
</reference>
<dbReference type="PROSITE" id="PS51444">
    <property type="entry name" value="FH2"/>
    <property type="match status" value="1"/>
</dbReference>
<feature type="domain" description="FH2" evidence="2">
    <location>
        <begin position="1"/>
        <end position="97"/>
    </location>
</feature>
<dbReference type="Proteomes" id="UP000279833">
    <property type="component" value="Unassembled WGS sequence"/>
</dbReference>
<gene>
    <name evidence="3" type="ORF">SCUD_LOCUS1816</name>
</gene>
<evidence type="ECO:0000313" key="4">
    <source>
        <dbReference type="Proteomes" id="UP000279833"/>
    </source>
</evidence>
<evidence type="ECO:0000256" key="1">
    <source>
        <dbReference type="SAM" id="MobiDB-lite"/>
    </source>
</evidence>
<dbReference type="STRING" id="6186.A0A183JGJ4"/>
<dbReference type="Gene3D" id="1.20.58.2220">
    <property type="entry name" value="Formin, FH2 domain"/>
    <property type="match status" value="1"/>
</dbReference>
<feature type="region of interest" description="Disordered" evidence="1">
    <location>
        <begin position="108"/>
        <end position="179"/>
    </location>
</feature>
<dbReference type="InterPro" id="IPR015425">
    <property type="entry name" value="FH2_Formin"/>
</dbReference>
<dbReference type="SUPFAM" id="SSF101447">
    <property type="entry name" value="Formin homology 2 domain (FH2 domain)"/>
    <property type="match status" value="1"/>
</dbReference>
<accession>A0A183JGJ4</accession>
<keyword evidence="4" id="KW-1185">Reference proteome</keyword>
<proteinExistence type="predicted"/>
<dbReference type="EMBL" id="UZAK01001567">
    <property type="protein sequence ID" value="VDO70181.1"/>
    <property type="molecule type" value="Genomic_DNA"/>
</dbReference>
<dbReference type="WBParaSite" id="SCUD_0000181501-mRNA-1">
    <property type="protein sequence ID" value="SCUD_0000181501-mRNA-1"/>
    <property type="gene ID" value="SCUD_0000181501"/>
</dbReference>
<evidence type="ECO:0000259" key="2">
    <source>
        <dbReference type="PROSITE" id="PS51444"/>
    </source>
</evidence>